<evidence type="ECO:0000313" key="1">
    <source>
        <dbReference type="EMBL" id="MFD1671737.1"/>
    </source>
</evidence>
<dbReference type="GO" id="GO:0051301">
    <property type="term" value="P:cell division"/>
    <property type="evidence" value="ECO:0007669"/>
    <property type="project" value="UniProtKB-KW"/>
</dbReference>
<reference evidence="2" key="1">
    <citation type="journal article" date="2019" name="Int. J. Syst. Evol. Microbiol.">
        <title>The Global Catalogue of Microorganisms (GCM) 10K type strain sequencing project: providing services to taxonomists for standard genome sequencing and annotation.</title>
        <authorList>
            <consortium name="The Broad Institute Genomics Platform"/>
            <consortium name="The Broad Institute Genome Sequencing Center for Infectious Disease"/>
            <person name="Wu L."/>
            <person name="Ma J."/>
        </authorList>
    </citation>
    <scope>NUCLEOTIDE SEQUENCE [LARGE SCALE GENOMIC DNA]</scope>
    <source>
        <strain evidence="2">CCM 8896</strain>
    </source>
</reference>
<keyword evidence="2" id="KW-1185">Reference proteome</keyword>
<dbReference type="Proteomes" id="UP001597267">
    <property type="component" value="Unassembled WGS sequence"/>
</dbReference>
<proteinExistence type="predicted"/>
<dbReference type="RefSeq" id="WP_125713758.1">
    <property type="nucleotide sequence ID" value="NZ_JBHTOP010000022.1"/>
</dbReference>
<dbReference type="InterPro" id="IPR053712">
    <property type="entry name" value="Bac_CellDiv_Activator"/>
</dbReference>
<protein>
    <submittedName>
        <fullName evidence="1">Cell division protein ZapA</fullName>
    </submittedName>
</protein>
<keyword evidence="1" id="KW-0132">Cell division</keyword>
<comment type="caution">
    <text evidence="1">The sequence shown here is derived from an EMBL/GenBank/DDBJ whole genome shotgun (WGS) entry which is preliminary data.</text>
</comment>
<dbReference type="InterPro" id="IPR036192">
    <property type="entry name" value="Cell_div_ZapA-like_sf"/>
</dbReference>
<dbReference type="Gene3D" id="6.10.250.790">
    <property type="match status" value="1"/>
</dbReference>
<dbReference type="EMBL" id="JBHTOP010000022">
    <property type="protein sequence ID" value="MFD1671737.1"/>
    <property type="molecule type" value="Genomic_DNA"/>
</dbReference>
<gene>
    <name evidence="1" type="ORF">ACFQ5M_06515</name>
</gene>
<evidence type="ECO:0000313" key="2">
    <source>
        <dbReference type="Proteomes" id="UP001597267"/>
    </source>
</evidence>
<sequence>MNEEKRRYKAEIDGKTYVIIGPGSEGHMAAVTQMLNTQLAEIQKLSPSISKQDAAILLAFNAISDQIKYEKELFDLKNQKNQKSDE</sequence>
<dbReference type="Pfam" id="PF05164">
    <property type="entry name" value="ZapA"/>
    <property type="match status" value="1"/>
</dbReference>
<keyword evidence="1" id="KW-0131">Cell cycle</keyword>
<dbReference type="InterPro" id="IPR007838">
    <property type="entry name" value="Cell_div_ZapA-like"/>
</dbReference>
<accession>A0ABW4J9Z1</accession>
<name>A0ABW4J9Z1_9LACO</name>
<dbReference type="SUPFAM" id="SSF102829">
    <property type="entry name" value="Cell division protein ZapA-like"/>
    <property type="match status" value="1"/>
</dbReference>
<organism evidence="1 2">
    <name type="scientific">Agrilactobacillus yilanensis</name>
    <dbReference type="NCBI Taxonomy" id="2485997"/>
    <lineage>
        <taxon>Bacteria</taxon>
        <taxon>Bacillati</taxon>
        <taxon>Bacillota</taxon>
        <taxon>Bacilli</taxon>
        <taxon>Lactobacillales</taxon>
        <taxon>Lactobacillaceae</taxon>
        <taxon>Agrilactobacillus</taxon>
    </lineage>
</organism>